<gene>
    <name evidence="1" type="ORF">SAMN05216462_1971</name>
</gene>
<dbReference type="PROSITE" id="PS51257">
    <property type="entry name" value="PROKAR_LIPOPROTEIN"/>
    <property type="match status" value="1"/>
</dbReference>
<keyword evidence="1" id="KW-0121">Carboxypeptidase</keyword>
<organism evidence="1 2">
    <name type="scientific">Xylanibacter ruminicola</name>
    <name type="common">Prevotella ruminicola</name>
    <dbReference type="NCBI Taxonomy" id="839"/>
    <lineage>
        <taxon>Bacteria</taxon>
        <taxon>Pseudomonadati</taxon>
        <taxon>Bacteroidota</taxon>
        <taxon>Bacteroidia</taxon>
        <taxon>Bacteroidales</taxon>
        <taxon>Prevotellaceae</taxon>
        <taxon>Xylanibacter</taxon>
    </lineage>
</organism>
<dbReference type="GO" id="GO:0030246">
    <property type="term" value="F:carbohydrate binding"/>
    <property type="evidence" value="ECO:0007669"/>
    <property type="project" value="InterPro"/>
</dbReference>
<dbReference type="Gene3D" id="2.60.40.1120">
    <property type="entry name" value="Carboxypeptidase-like, regulatory domain"/>
    <property type="match status" value="1"/>
</dbReference>
<dbReference type="AlphaFoldDB" id="A0A1H4CHP1"/>
<keyword evidence="1" id="KW-0378">Hydrolase</keyword>
<dbReference type="SUPFAM" id="SSF49452">
    <property type="entry name" value="Starch-binding domain-like"/>
    <property type="match status" value="1"/>
</dbReference>
<accession>A0A1H4CHP1</accession>
<proteinExistence type="predicted"/>
<dbReference type="InterPro" id="IPR013784">
    <property type="entry name" value="Carb-bd-like_fold"/>
</dbReference>
<evidence type="ECO:0000313" key="2">
    <source>
        <dbReference type="Proteomes" id="UP000182257"/>
    </source>
</evidence>
<sequence>MIDVRQLKKLFLWMLLIAGCMTGMAQQRVKISGCVTDFDGKPVSHCAVMLMDKHFHAVDSASTDSAGYYCIANVKPGRYMALTAVRWDEYVRFSKLPEQDRRLEFWAWNIMADKDLTINPRYHRLELYGTTAFCPTGTNALMVYTRPMSATEAMKYDEKLYRDNNNGVIDYSVKLEDFKVQAFVDGQEVKILSIQNMTEQYGNQKMGAFLMMLDYKVCNDDTDVHQIRITAENTKHHEKGENLCNFQSADYK</sequence>
<name>A0A1H4CHP1_XYLRU</name>
<evidence type="ECO:0000313" key="1">
    <source>
        <dbReference type="EMBL" id="SEA59946.1"/>
    </source>
</evidence>
<protein>
    <submittedName>
        <fullName evidence="1">Carboxypeptidase regulatory-like domain-containing protein</fullName>
    </submittedName>
</protein>
<dbReference type="EMBL" id="FNRF01000003">
    <property type="protein sequence ID" value="SEA59946.1"/>
    <property type="molecule type" value="Genomic_DNA"/>
</dbReference>
<dbReference type="GO" id="GO:0004180">
    <property type="term" value="F:carboxypeptidase activity"/>
    <property type="evidence" value="ECO:0007669"/>
    <property type="project" value="UniProtKB-KW"/>
</dbReference>
<dbReference type="Pfam" id="PF13620">
    <property type="entry name" value="CarboxypepD_reg"/>
    <property type="match status" value="1"/>
</dbReference>
<keyword evidence="1" id="KW-0645">Protease</keyword>
<reference evidence="1 2" key="1">
    <citation type="submission" date="2016-10" db="EMBL/GenBank/DDBJ databases">
        <authorList>
            <person name="de Groot N.N."/>
        </authorList>
    </citation>
    <scope>NUCLEOTIDE SEQUENCE [LARGE SCALE GENOMIC DNA]</scope>
    <source>
        <strain evidence="1 2">D31d</strain>
    </source>
</reference>
<dbReference type="Proteomes" id="UP000182257">
    <property type="component" value="Unassembled WGS sequence"/>
</dbReference>